<dbReference type="PANTHER" id="PTHR28242:SF52">
    <property type="entry name" value="PHOSPHORELAY INTERMEDIATE PROTEIN YPD1"/>
    <property type="match status" value="1"/>
</dbReference>
<dbReference type="GO" id="GO:0000160">
    <property type="term" value="P:phosphorelay signal transduction system"/>
    <property type="evidence" value="ECO:0007669"/>
    <property type="project" value="InterPro"/>
</dbReference>
<sequence length="148" mass="17216">MAVTQETLETSELINWTIFQELLMMDEDEEGFALSLVQTFVEQAKGIFKEMSELLESNEKSTEQLQKLSSLGHYLKGSAAALGLHKIQYECERIQNYGKENNFDNYEKAVVAKNLNDWYRCCDDAYDCALEYYKQSKDLMSEYFKDPL</sequence>
<organism evidence="3 4">
    <name type="scientific">Eeniella nana</name>
    <name type="common">Yeast</name>
    <name type="synonym">Brettanomyces nanus</name>
    <dbReference type="NCBI Taxonomy" id="13502"/>
    <lineage>
        <taxon>Eukaryota</taxon>
        <taxon>Fungi</taxon>
        <taxon>Dikarya</taxon>
        <taxon>Ascomycota</taxon>
        <taxon>Saccharomycotina</taxon>
        <taxon>Pichiomycetes</taxon>
        <taxon>Pichiales</taxon>
        <taxon>Pichiaceae</taxon>
        <taxon>Brettanomyces</taxon>
    </lineage>
</organism>
<keyword evidence="1" id="KW-0597">Phosphoprotein</keyword>
<evidence type="ECO:0000313" key="3">
    <source>
        <dbReference type="EMBL" id="QPG73288.1"/>
    </source>
</evidence>
<name>A0A875RXE1_EENNA</name>
<dbReference type="EMBL" id="CP064812">
    <property type="protein sequence ID" value="QPG73288.1"/>
    <property type="molecule type" value="Genomic_DNA"/>
</dbReference>
<reference evidence="3" key="1">
    <citation type="submission" date="2020-10" db="EMBL/GenBank/DDBJ databases">
        <authorList>
            <person name="Roach M.J.R."/>
        </authorList>
    </citation>
    <scope>NUCLEOTIDE SEQUENCE</scope>
    <source>
        <strain evidence="3">CBS 1945</strain>
    </source>
</reference>
<dbReference type="InterPro" id="IPR045871">
    <property type="entry name" value="AHP1-5/YPD1"/>
</dbReference>
<feature type="modified residue" description="Phosphohistidine" evidence="1">
    <location>
        <position position="73"/>
    </location>
</feature>
<dbReference type="Pfam" id="PF01627">
    <property type="entry name" value="Hpt"/>
    <property type="match status" value="1"/>
</dbReference>
<dbReference type="GO" id="GO:0009927">
    <property type="term" value="F:histidine phosphotransfer kinase activity"/>
    <property type="evidence" value="ECO:0007669"/>
    <property type="project" value="InterPro"/>
</dbReference>
<feature type="domain" description="HPt" evidence="2">
    <location>
        <begin position="29"/>
        <end position="133"/>
    </location>
</feature>
<evidence type="ECO:0000256" key="1">
    <source>
        <dbReference type="PROSITE-ProRule" id="PRU00110"/>
    </source>
</evidence>
<keyword evidence="4" id="KW-1185">Reference proteome</keyword>
<dbReference type="InterPro" id="IPR008207">
    <property type="entry name" value="Sig_transdc_His_kin_Hpt_dom"/>
</dbReference>
<dbReference type="SUPFAM" id="SSF47226">
    <property type="entry name" value="Histidine-containing phosphotransfer domain, HPT domain"/>
    <property type="match status" value="1"/>
</dbReference>
<dbReference type="PANTHER" id="PTHR28242">
    <property type="entry name" value="PHOSPHORELAY INTERMEDIATE PROTEIN YPD1"/>
    <property type="match status" value="1"/>
</dbReference>
<evidence type="ECO:0000313" key="4">
    <source>
        <dbReference type="Proteomes" id="UP000662931"/>
    </source>
</evidence>
<dbReference type="GO" id="GO:0043424">
    <property type="term" value="F:protein histidine kinase binding"/>
    <property type="evidence" value="ECO:0007669"/>
    <property type="project" value="InterPro"/>
</dbReference>
<accession>A0A875RXE1</accession>
<dbReference type="AlphaFoldDB" id="A0A875RXE1"/>
<protein>
    <recommendedName>
        <fullName evidence="2">HPt domain-containing protein</fullName>
    </recommendedName>
</protein>
<evidence type="ECO:0000259" key="2">
    <source>
        <dbReference type="PROSITE" id="PS50894"/>
    </source>
</evidence>
<dbReference type="RefSeq" id="XP_038776853.1">
    <property type="nucleotide sequence ID" value="XM_038920925.1"/>
</dbReference>
<dbReference type="InterPro" id="IPR036641">
    <property type="entry name" value="HPT_dom_sf"/>
</dbReference>
<dbReference type="OrthoDB" id="1673781at2759"/>
<dbReference type="KEGG" id="bnn:FOA43_000597"/>
<dbReference type="GO" id="GO:0005634">
    <property type="term" value="C:nucleus"/>
    <property type="evidence" value="ECO:0007669"/>
    <property type="project" value="TreeGrafter"/>
</dbReference>
<dbReference type="PROSITE" id="PS50894">
    <property type="entry name" value="HPT"/>
    <property type="match status" value="1"/>
</dbReference>
<proteinExistence type="predicted"/>
<dbReference type="Proteomes" id="UP000662931">
    <property type="component" value="Chromosome 1"/>
</dbReference>
<dbReference type="GeneID" id="62193998"/>
<gene>
    <name evidence="3" type="ORF">FOA43_000597</name>
</gene>
<dbReference type="Gene3D" id="1.20.120.160">
    <property type="entry name" value="HPT domain"/>
    <property type="match status" value="1"/>
</dbReference>
<dbReference type="GO" id="GO:0005737">
    <property type="term" value="C:cytoplasm"/>
    <property type="evidence" value="ECO:0007669"/>
    <property type="project" value="TreeGrafter"/>
</dbReference>